<evidence type="ECO:0000313" key="3">
    <source>
        <dbReference type="Proteomes" id="UP000297245"/>
    </source>
</evidence>
<dbReference type="Proteomes" id="UP000297245">
    <property type="component" value="Unassembled WGS sequence"/>
</dbReference>
<dbReference type="EMBL" id="ML179794">
    <property type="protein sequence ID" value="THU81604.1"/>
    <property type="molecule type" value="Genomic_DNA"/>
</dbReference>
<name>A0A4S8KZT7_DENBC</name>
<protein>
    <submittedName>
        <fullName evidence="2">HET-domain-containing protein</fullName>
    </submittedName>
</protein>
<dbReference type="OrthoDB" id="674604at2759"/>
<gene>
    <name evidence="2" type="ORF">K435DRAFT_808943</name>
</gene>
<reference evidence="2 3" key="1">
    <citation type="journal article" date="2019" name="Nat. Ecol. Evol.">
        <title>Megaphylogeny resolves global patterns of mushroom evolution.</title>
        <authorList>
            <person name="Varga T."/>
            <person name="Krizsan K."/>
            <person name="Foldi C."/>
            <person name="Dima B."/>
            <person name="Sanchez-Garcia M."/>
            <person name="Sanchez-Ramirez S."/>
            <person name="Szollosi G.J."/>
            <person name="Szarkandi J.G."/>
            <person name="Papp V."/>
            <person name="Albert L."/>
            <person name="Andreopoulos W."/>
            <person name="Angelini C."/>
            <person name="Antonin V."/>
            <person name="Barry K.W."/>
            <person name="Bougher N.L."/>
            <person name="Buchanan P."/>
            <person name="Buyck B."/>
            <person name="Bense V."/>
            <person name="Catcheside P."/>
            <person name="Chovatia M."/>
            <person name="Cooper J."/>
            <person name="Damon W."/>
            <person name="Desjardin D."/>
            <person name="Finy P."/>
            <person name="Geml J."/>
            <person name="Haridas S."/>
            <person name="Hughes K."/>
            <person name="Justo A."/>
            <person name="Karasinski D."/>
            <person name="Kautmanova I."/>
            <person name="Kiss B."/>
            <person name="Kocsube S."/>
            <person name="Kotiranta H."/>
            <person name="LaButti K.M."/>
            <person name="Lechner B.E."/>
            <person name="Liimatainen K."/>
            <person name="Lipzen A."/>
            <person name="Lukacs Z."/>
            <person name="Mihaltcheva S."/>
            <person name="Morgado L.N."/>
            <person name="Niskanen T."/>
            <person name="Noordeloos M.E."/>
            <person name="Ohm R.A."/>
            <person name="Ortiz-Santana B."/>
            <person name="Ovrebo C."/>
            <person name="Racz N."/>
            <person name="Riley R."/>
            <person name="Savchenko A."/>
            <person name="Shiryaev A."/>
            <person name="Soop K."/>
            <person name="Spirin V."/>
            <person name="Szebenyi C."/>
            <person name="Tomsovsky M."/>
            <person name="Tulloss R.E."/>
            <person name="Uehling J."/>
            <person name="Grigoriev I.V."/>
            <person name="Vagvolgyi C."/>
            <person name="Papp T."/>
            <person name="Martin F.M."/>
            <person name="Miettinen O."/>
            <person name="Hibbett D.S."/>
            <person name="Nagy L.G."/>
        </authorList>
    </citation>
    <scope>NUCLEOTIDE SEQUENCE [LARGE SCALE GENOMIC DNA]</scope>
    <source>
        <strain evidence="2 3">CBS 962.96</strain>
    </source>
</reference>
<sequence>MTRTAFSSSDNEDSFLDYALPQCPRHQADCLNDLIPLAPSFPTTQPSKMATKSYLARVVHNLFRPGSYLQDIEVCPRRLINTHSLKLVDFREREIPHYAIISHRWGNEEVGLQEFRRPTRQTKRKLGYRKIFNACEQARLDNLDYLWIDTCCINQEDQGDVHRNIKSMFAYYQNSRVCYAYLFDILGPGNDLGSSQWFDRAWTLQELLAPPDVFFFTCSWLYIGRRSQRSREIGNVTGIPHTVLRGDVRVQEIDVAERMSWSILRESTRPQDRAYCLLGILGVSIEPDYTENVLEAFNRLQDAFVKKYPDEVGELGGGTIKDLFNMLVNQSYHARGIKMKEADMK</sequence>
<evidence type="ECO:0000259" key="1">
    <source>
        <dbReference type="Pfam" id="PF06985"/>
    </source>
</evidence>
<proteinExistence type="predicted"/>
<organism evidence="2 3">
    <name type="scientific">Dendrothele bispora (strain CBS 962.96)</name>
    <dbReference type="NCBI Taxonomy" id="1314807"/>
    <lineage>
        <taxon>Eukaryota</taxon>
        <taxon>Fungi</taxon>
        <taxon>Dikarya</taxon>
        <taxon>Basidiomycota</taxon>
        <taxon>Agaricomycotina</taxon>
        <taxon>Agaricomycetes</taxon>
        <taxon>Agaricomycetidae</taxon>
        <taxon>Agaricales</taxon>
        <taxon>Agaricales incertae sedis</taxon>
        <taxon>Dendrothele</taxon>
    </lineage>
</organism>
<dbReference type="PANTHER" id="PTHR10622">
    <property type="entry name" value="HET DOMAIN-CONTAINING PROTEIN"/>
    <property type="match status" value="1"/>
</dbReference>
<dbReference type="AlphaFoldDB" id="A0A4S8KZT7"/>
<dbReference type="PANTHER" id="PTHR10622:SF10">
    <property type="entry name" value="HET DOMAIN-CONTAINING PROTEIN"/>
    <property type="match status" value="1"/>
</dbReference>
<dbReference type="InterPro" id="IPR010730">
    <property type="entry name" value="HET"/>
</dbReference>
<evidence type="ECO:0000313" key="2">
    <source>
        <dbReference type="EMBL" id="THU81604.1"/>
    </source>
</evidence>
<keyword evidence="3" id="KW-1185">Reference proteome</keyword>
<accession>A0A4S8KZT7</accession>
<dbReference type="Pfam" id="PF06985">
    <property type="entry name" value="HET"/>
    <property type="match status" value="1"/>
</dbReference>
<feature type="domain" description="Heterokaryon incompatibility" evidence="1">
    <location>
        <begin position="98"/>
        <end position="182"/>
    </location>
</feature>